<dbReference type="NCBIfam" id="NF004018">
    <property type="entry name" value="PRK05480.1"/>
    <property type="match status" value="1"/>
</dbReference>
<dbReference type="InterPro" id="IPR027417">
    <property type="entry name" value="P-loop_NTPase"/>
</dbReference>
<dbReference type="PRINTS" id="PR00988">
    <property type="entry name" value="URIDINKINASE"/>
</dbReference>
<gene>
    <name evidence="2" type="ORF">MNBD_GAMMA03-306</name>
</gene>
<feature type="domain" description="Phosphoribulokinase/uridine kinase" evidence="1">
    <location>
        <begin position="7"/>
        <end position="189"/>
    </location>
</feature>
<dbReference type="AlphaFoldDB" id="A0A3B0WX51"/>
<evidence type="ECO:0000313" key="2">
    <source>
        <dbReference type="EMBL" id="VAW48184.1"/>
    </source>
</evidence>
<organism evidence="2">
    <name type="scientific">hydrothermal vent metagenome</name>
    <dbReference type="NCBI Taxonomy" id="652676"/>
    <lineage>
        <taxon>unclassified sequences</taxon>
        <taxon>metagenomes</taxon>
        <taxon>ecological metagenomes</taxon>
    </lineage>
</organism>
<dbReference type="Pfam" id="PF00485">
    <property type="entry name" value="PRK"/>
    <property type="match status" value="1"/>
</dbReference>
<keyword evidence="2" id="KW-0418">Kinase</keyword>
<dbReference type="Gene3D" id="3.40.50.300">
    <property type="entry name" value="P-loop containing nucleotide triphosphate hydrolases"/>
    <property type="match status" value="1"/>
</dbReference>
<reference evidence="2" key="1">
    <citation type="submission" date="2018-06" db="EMBL/GenBank/DDBJ databases">
        <authorList>
            <person name="Zhirakovskaya E."/>
        </authorList>
    </citation>
    <scope>NUCLEOTIDE SEQUENCE</scope>
</reference>
<dbReference type="EMBL" id="UOFC01000189">
    <property type="protein sequence ID" value="VAW48184.1"/>
    <property type="molecule type" value="Genomic_DNA"/>
</dbReference>
<dbReference type="SUPFAM" id="SSF52540">
    <property type="entry name" value="P-loop containing nucleoside triphosphate hydrolases"/>
    <property type="match status" value="1"/>
</dbReference>
<evidence type="ECO:0000259" key="1">
    <source>
        <dbReference type="Pfam" id="PF00485"/>
    </source>
</evidence>
<keyword evidence="2" id="KW-0808">Transferase</keyword>
<dbReference type="PANTHER" id="PTHR10285">
    <property type="entry name" value="URIDINE KINASE"/>
    <property type="match status" value="1"/>
</dbReference>
<proteinExistence type="predicted"/>
<dbReference type="GO" id="GO:0005524">
    <property type="term" value="F:ATP binding"/>
    <property type="evidence" value="ECO:0007669"/>
    <property type="project" value="InterPro"/>
</dbReference>
<name>A0A3B0WX51_9ZZZZ</name>
<sequence>MSKIPFIIGITGGSGSGKTRFLNGLLSKFSSEEVCLVSQDNYYKPREQQPVDIKGVKNFDLPESIDFDAYKRDIETLKNGKPVIIKEYTFNNPDAEPALITLKPAPVIVVEGIFVLYYRPIAQILDMKLYIDAKDYIKLIRRIVRDDKERGYDLDDVLYRYEHHVMPTYEKHIKPYKSEADIIIPNHKKYDSALDVIVTYVRSKINLQTSSGRSKRLITTLI</sequence>
<dbReference type="InterPro" id="IPR006083">
    <property type="entry name" value="PRK/URK"/>
</dbReference>
<dbReference type="EC" id="2.7.1.48" evidence="2"/>
<dbReference type="GO" id="GO:0004849">
    <property type="term" value="F:uridine kinase activity"/>
    <property type="evidence" value="ECO:0007669"/>
    <property type="project" value="UniProtKB-EC"/>
</dbReference>
<accession>A0A3B0WX51</accession>
<protein>
    <submittedName>
        <fullName evidence="2">Uridine kinase</fullName>
        <ecNumber evidence="2">2.7.1.48</ecNumber>
    </submittedName>
</protein>